<feature type="transmembrane region" description="Helical" evidence="2">
    <location>
        <begin position="123"/>
        <end position="148"/>
    </location>
</feature>
<evidence type="ECO:0000256" key="1">
    <source>
        <dbReference type="SAM" id="MobiDB-lite"/>
    </source>
</evidence>
<feature type="transmembrane region" description="Helical" evidence="2">
    <location>
        <begin position="168"/>
        <end position="190"/>
    </location>
</feature>
<keyword evidence="2" id="KW-1133">Transmembrane helix</keyword>
<feature type="transmembrane region" description="Helical" evidence="2">
    <location>
        <begin position="202"/>
        <end position="227"/>
    </location>
</feature>
<organism evidence="3 4">
    <name type="scientific">Ceratobasidium theobromae</name>
    <dbReference type="NCBI Taxonomy" id="1582974"/>
    <lineage>
        <taxon>Eukaryota</taxon>
        <taxon>Fungi</taxon>
        <taxon>Dikarya</taxon>
        <taxon>Basidiomycota</taxon>
        <taxon>Agaricomycotina</taxon>
        <taxon>Agaricomycetes</taxon>
        <taxon>Cantharellales</taxon>
        <taxon>Ceratobasidiaceae</taxon>
        <taxon>Ceratobasidium</taxon>
    </lineage>
</organism>
<dbReference type="SUPFAM" id="SSF52343">
    <property type="entry name" value="Ferredoxin reductase-like, C-terminal NADP-linked domain"/>
    <property type="match status" value="1"/>
</dbReference>
<evidence type="ECO:0000313" key="3">
    <source>
        <dbReference type="EMBL" id="KAB5591978.1"/>
    </source>
</evidence>
<protein>
    <submittedName>
        <fullName evidence="3">Uncharacterized protein</fullName>
    </submittedName>
</protein>
<dbReference type="AlphaFoldDB" id="A0A5N5QKF4"/>
<evidence type="ECO:0000256" key="2">
    <source>
        <dbReference type="SAM" id="Phobius"/>
    </source>
</evidence>
<dbReference type="OrthoDB" id="3142841at2759"/>
<dbReference type="PANTHER" id="PTHR33927:SF1">
    <property type="entry name" value="TRANSMEMBRANE PROTEIN"/>
    <property type="match status" value="1"/>
</dbReference>
<feature type="compositionally biased region" description="Polar residues" evidence="1">
    <location>
        <begin position="691"/>
        <end position="702"/>
    </location>
</feature>
<proteinExistence type="predicted"/>
<dbReference type="Proteomes" id="UP000383932">
    <property type="component" value="Unassembled WGS sequence"/>
</dbReference>
<keyword evidence="2" id="KW-0812">Transmembrane</keyword>
<accession>A0A5N5QKF4</accession>
<feature type="compositionally biased region" description="Low complexity" evidence="1">
    <location>
        <begin position="28"/>
        <end position="37"/>
    </location>
</feature>
<feature type="region of interest" description="Disordered" evidence="1">
    <location>
        <begin position="1"/>
        <end position="40"/>
    </location>
</feature>
<dbReference type="InterPro" id="IPR052979">
    <property type="entry name" value="Adenylate-forming_domain"/>
</dbReference>
<sequence length="758" mass="83936">MTKGFSNDSSGRTTTPTRTSTCYDGRALQEAPTQALAQPPPAFLNFSMRSSRNSRQSYLVPRSGSRASIDTVCSTTPIRNSTWGPYEPEKGSDSGEDDVLRAINEDLEVLEPFEQDYHRQRPFWLFSMVWAHQIWWIISAAINIPFFVYISGLPSDAARTSFVAQASLINMTITVLVRNELLLAFLYWAFSKIPFRRFYFHRMLHSIGGLHVGCAFGTFTWIVFYAVEVALRTPLRTPLGVALLTTALILPLGITIIIVFALRPLRERFHNAWEYTHRYVGWFVVADLVAHLAIKSVTLADPIQMLYTSLPYLTLVCIISIFYIWFTVRRAPVSVQANRSIAVVTFPGVPTLRHGSFARISRDGVQWHAFSVAMTNFEKQEFSLIIGRAGDWTTGLINDSMGARGPERIYIRGVNPPGFMYMHQSYKKGERHIIQPICEINEAVVLVVTICTGAGIAPALPQIEQATSDIMLIWIAKNHKETYGETVWNAIHSNLPANRIILHDTGISGRPDIGTLIEKAAKAHEAEAVFVVHLLEERAAVLWGSSSAHDGPPYHPLFASFTIFTNMRAILTISLACMGVALALPHLSQRQAANDNIVYITDPQTCAYNFNLILLDIYGTFRGQIGGMQTWCSPNGVFDRNVQGVLPGDFWSNVEMSTTPGVNGARRVQLTGCIRPELSSQLNPGDAGGQYDSSGGENGQGNPQGSQCLGYNHYVELIEPAGRRACMVCCDDAADCVVTRDTEGCQAVIPGNYFDCAS</sequence>
<comment type="caution">
    <text evidence="3">The sequence shown here is derived from an EMBL/GenBank/DDBJ whole genome shotgun (WGS) entry which is preliminary data.</text>
</comment>
<reference evidence="3 4" key="1">
    <citation type="journal article" date="2019" name="Fungal Biol. Biotechnol.">
        <title>Draft genome sequence of fastidious pathogen Ceratobasidium theobromae, which causes vascular-streak dieback in Theobroma cacao.</title>
        <authorList>
            <person name="Ali S.S."/>
            <person name="Asman A."/>
            <person name="Shao J."/>
            <person name="Firmansyah A.P."/>
            <person name="Susilo A.W."/>
            <person name="Rosmana A."/>
            <person name="McMahon P."/>
            <person name="Junaid M."/>
            <person name="Guest D."/>
            <person name="Kheng T.Y."/>
            <person name="Meinhardt L.W."/>
            <person name="Bailey B.A."/>
        </authorList>
    </citation>
    <scope>NUCLEOTIDE SEQUENCE [LARGE SCALE GENOMIC DNA]</scope>
    <source>
        <strain evidence="3 4">CT2</strain>
    </source>
</reference>
<evidence type="ECO:0000313" key="4">
    <source>
        <dbReference type="Proteomes" id="UP000383932"/>
    </source>
</evidence>
<dbReference type="EMBL" id="SSOP01000080">
    <property type="protein sequence ID" value="KAB5591978.1"/>
    <property type="molecule type" value="Genomic_DNA"/>
</dbReference>
<dbReference type="PANTHER" id="PTHR33927">
    <property type="entry name" value="TRANSMEMBRANE PROTEIN"/>
    <property type="match status" value="1"/>
</dbReference>
<feature type="transmembrane region" description="Helical" evidence="2">
    <location>
        <begin position="239"/>
        <end position="263"/>
    </location>
</feature>
<dbReference type="InterPro" id="IPR039261">
    <property type="entry name" value="FNR_nucleotide-bd"/>
</dbReference>
<feature type="compositionally biased region" description="Low complexity" evidence="1">
    <location>
        <begin position="9"/>
        <end position="21"/>
    </location>
</feature>
<keyword evidence="4" id="KW-1185">Reference proteome</keyword>
<keyword evidence="2" id="KW-0472">Membrane</keyword>
<feature type="transmembrane region" description="Helical" evidence="2">
    <location>
        <begin position="275"/>
        <end position="294"/>
    </location>
</feature>
<feature type="transmembrane region" description="Helical" evidence="2">
    <location>
        <begin position="306"/>
        <end position="326"/>
    </location>
</feature>
<gene>
    <name evidence="3" type="ORF">CTheo_4564</name>
</gene>
<feature type="region of interest" description="Disordered" evidence="1">
    <location>
        <begin position="677"/>
        <end position="702"/>
    </location>
</feature>
<name>A0A5N5QKF4_9AGAM</name>